<evidence type="ECO:0000313" key="6">
    <source>
        <dbReference type="EnsemblProtists" id="Phyra72660"/>
    </source>
</evidence>
<organism evidence="6 7">
    <name type="scientific">Phytophthora ramorum</name>
    <name type="common">Sudden oak death agent</name>
    <dbReference type="NCBI Taxonomy" id="164328"/>
    <lineage>
        <taxon>Eukaryota</taxon>
        <taxon>Sar</taxon>
        <taxon>Stramenopiles</taxon>
        <taxon>Oomycota</taxon>
        <taxon>Peronosporomycetes</taxon>
        <taxon>Peronosporales</taxon>
        <taxon>Peronosporaceae</taxon>
        <taxon>Phytophthora</taxon>
    </lineage>
</organism>
<evidence type="ECO:0000256" key="2">
    <source>
        <dbReference type="PIRSR" id="PIRSR606823-2"/>
    </source>
</evidence>
<evidence type="ECO:0000256" key="4">
    <source>
        <dbReference type="SAM" id="MobiDB-lite"/>
    </source>
</evidence>
<dbReference type="GO" id="GO:0046514">
    <property type="term" value="P:ceramide catabolic process"/>
    <property type="evidence" value="ECO:0000318"/>
    <property type="project" value="GO_Central"/>
</dbReference>
<dbReference type="VEuPathDB" id="FungiDB:KRP23_8775"/>
<feature type="coiled-coil region" evidence="3">
    <location>
        <begin position="1128"/>
        <end position="1155"/>
    </location>
</feature>
<accession>H3GBI7</accession>
<feature type="domain" description="Neutral/alkaline non-lysosomal ceramidase N-terminal" evidence="5">
    <location>
        <begin position="15"/>
        <end position="356"/>
    </location>
</feature>
<feature type="binding site" evidence="2">
    <location>
        <position position="220"/>
    </location>
    <ligand>
        <name>Zn(2+)</name>
        <dbReference type="ChEBI" id="CHEBI:29105"/>
    </ligand>
</feature>
<keyword evidence="3" id="KW-0175">Coiled coil</keyword>
<feature type="compositionally biased region" description="Polar residues" evidence="4">
    <location>
        <begin position="837"/>
        <end position="849"/>
    </location>
</feature>
<dbReference type="Proteomes" id="UP000005238">
    <property type="component" value="Unassembled WGS sequence"/>
</dbReference>
<dbReference type="PANTHER" id="PTHR12670:SF1">
    <property type="entry name" value="NEUTRAL CERAMIDASE"/>
    <property type="match status" value="1"/>
</dbReference>
<protein>
    <recommendedName>
        <fullName evidence="5">Neutral/alkaline non-lysosomal ceramidase N-terminal domain-containing protein</fullName>
    </recommendedName>
</protein>
<comment type="cofactor">
    <cofactor evidence="2">
        <name>Zn(2+)</name>
        <dbReference type="ChEBI" id="CHEBI:29105"/>
    </cofactor>
    <text evidence="2">Binds 1 zinc ion per subunit.</text>
</comment>
<feature type="binding site" evidence="2">
    <location>
        <position position="109"/>
    </location>
    <ligand>
        <name>Zn(2+)</name>
        <dbReference type="ChEBI" id="CHEBI:29105"/>
    </ligand>
</feature>
<feature type="coiled-coil region" evidence="3">
    <location>
        <begin position="482"/>
        <end position="537"/>
    </location>
</feature>
<dbReference type="InParanoid" id="H3GBI7"/>
<feature type="region of interest" description="Disordered" evidence="4">
    <location>
        <begin position="614"/>
        <end position="663"/>
    </location>
</feature>
<dbReference type="InterPro" id="IPR006823">
    <property type="entry name" value="Ceramidase_alk"/>
</dbReference>
<keyword evidence="7" id="KW-1185">Reference proteome</keyword>
<dbReference type="OMA" id="WHRNYNV"/>
<evidence type="ECO:0000313" key="7">
    <source>
        <dbReference type="Proteomes" id="UP000005238"/>
    </source>
</evidence>
<dbReference type="GO" id="GO:0017040">
    <property type="term" value="F:N-acylsphingosine amidohydrolase activity"/>
    <property type="evidence" value="ECO:0000318"/>
    <property type="project" value="GO_Central"/>
</dbReference>
<dbReference type="VEuPathDB" id="FungiDB:KRP22_9605"/>
<dbReference type="HOGENOM" id="CLU_244260_0_0_1"/>
<dbReference type="EnsemblProtists" id="Phyra72660">
    <property type="protein sequence ID" value="Phyra72660"/>
    <property type="gene ID" value="Phyra72660"/>
</dbReference>
<reference evidence="6" key="2">
    <citation type="submission" date="2015-06" db="UniProtKB">
        <authorList>
            <consortium name="EnsemblProtists"/>
        </authorList>
    </citation>
    <scope>IDENTIFICATION</scope>
    <source>
        <strain evidence="6">Pr102</strain>
    </source>
</reference>
<evidence type="ECO:0000256" key="3">
    <source>
        <dbReference type="SAM" id="Coils"/>
    </source>
</evidence>
<dbReference type="GO" id="GO:0005576">
    <property type="term" value="C:extracellular region"/>
    <property type="evidence" value="ECO:0000318"/>
    <property type="project" value="GO_Central"/>
</dbReference>
<feature type="compositionally biased region" description="Acidic residues" evidence="4">
    <location>
        <begin position="619"/>
        <end position="630"/>
    </location>
</feature>
<feature type="region of interest" description="Disordered" evidence="4">
    <location>
        <begin position="1212"/>
        <end position="1233"/>
    </location>
</feature>
<feature type="compositionally biased region" description="Basic and acidic residues" evidence="4">
    <location>
        <begin position="551"/>
        <end position="565"/>
    </location>
</feature>
<sequence>MHTSVSIREDDSSLRIGAAMFDITGPAAEAGMFGYAKVGQLTSGIHMRLRARAFVFHDPQTRTHCAFVSAELGMVAEWVTQTVVRRLENHPELPQGAYRHENVMISATHTHCSPGGLSHYFIYSVHPPLHGADRQNFECVVSGIVEAVVRAHRNLQPAAIRVATGLCLGASVNRSTDAYLANPEHERARFKYDTDKTMTLWRFDGLDGYPIGMINWFAVHPTSMGNWYTLITGDNKGYAAYEFEREQGTKHLMDRPRAFVAAFAQSNEGDVSPNICGPRHPCTQHKDFERMVAVANAQLTSARRLYAEALTSPPIAGQMKFAHQYVDYCSIQLQKRWQLNAECPTSTSSGCIGVSMEYAVQRYEGASTHFGPNQLVATCQQFEILAKVVHRKLGGKNRKSGMPPPTIKGMGQQRETEPVANGDGDIKSAASSVPETDNDGFDADMFASMMQQELIAYSVSWDPLMKVLHALGASMSKQQRAQQNNYDAMKKMENQVAALREELAHTKDDKKEAAEAMEAMKNQVGEMQNQLEEIQGLAPLDGQQEQQEGADSEKSSPADGSKGESDASSTVNQSPRSPRATSFGRQPFATAEELADAKKELREELKRALARALGHDVIDEAGENEDENLQEEGRPGSNRDSSEALGSSRNTEPRALQLPGAPFASAAELQQEVEKLQGLQDALTARVTEHDQLLDALNGRVSKLDDISSQFSDLGNGSSDIPGHGGSNGNGAEFLSHNDKNGKQDEFEATVNDILNKLKELKTVQDEQDHKLLGHDEAVEKHTADIKALLDSLDDLSVQQQTVASMYSPGGTMGVGSSDGSGSDNAATGDSGKSGKSETQGGRSVEAASQPQLDLSLVFTKLADLRRSTDASLNSLQQSIKGVSGTTQSQQEQLDALRNNVVFNEHLQAHLVESRLAMQKELLARNQTFQDRTKPQLVEWRKALELTEDKLLQGNSDDETLHALQQMQRCYHRTLLSIAPLVNSPLNIAEILQTLSDEVKQLQNAVRLGVVPLRVTDHNSTGETGEGDREEEYTRKLRYLDEEIDATLQVNITTEKKNDPLINGLDAMREKLELMWSMWHRNYNVDRGQPSESVVREGADANSSGSGENHATHEERRQSFQQHNPDGLREMELRLSGAVRRLAMVEEDIERLNALTAEFNASDTYKSHGNAASDSHAIGRRAPSTNNLRTELAMEEVEKLRKEMYDEISKITEQQSEGGNGGNGGSSINGTTSLVPMDRRSMVEAAAKQGDVLTDLYSQMTGRELDTRFYNSPEGQKQFYENFIKEVTKKVSGLINTEKTGQRGPGIGGAANANVNYRLLLDNFAQKVDDRLEDAREFTTEELARLRRELMEQLKIRFEVALRDIRGELMLLQPTDGDSTAMGTKPVMKILTLPFLTTAMRNKMVLNKPEGKRKRPARQSHLNRVDNVVREALELDRASRGRGFDATS</sequence>
<dbReference type="VEuPathDB" id="FungiDB:KRP22_11281"/>
<dbReference type="VEuPathDB" id="FungiDB:KRP23_1721"/>
<dbReference type="eggNOG" id="KOG2232">
    <property type="taxonomic scope" value="Eukaryota"/>
</dbReference>
<feature type="coiled-coil region" evidence="3">
    <location>
        <begin position="1329"/>
        <end position="1356"/>
    </location>
</feature>
<feature type="region of interest" description="Disordered" evidence="4">
    <location>
        <begin position="395"/>
        <end position="438"/>
    </location>
</feature>
<dbReference type="GO" id="GO:0042759">
    <property type="term" value="P:long-chain fatty acid biosynthetic process"/>
    <property type="evidence" value="ECO:0000318"/>
    <property type="project" value="GO_Central"/>
</dbReference>
<feature type="region of interest" description="Disordered" evidence="4">
    <location>
        <begin position="1088"/>
        <end position="1128"/>
    </location>
</feature>
<feature type="compositionally biased region" description="Gly residues" evidence="4">
    <location>
        <begin position="1218"/>
        <end position="1227"/>
    </location>
</feature>
<dbReference type="VEuPathDB" id="FungiDB:KRP22_9604"/>
<dbReference type="EMBL" id="DS565998">
    <property type="status" value="NOT_ANNOTATED_CDS"/>
    <property type="molecule type" value="Genomic_DNA"/>
</dbReference>
<dbReference type="Pfam" id="PF04734">
    <property type="entry name" value="Ceramidase_alk"/>
    <property type="match status" value="1"/>
</dbReference>
<dbReference type="GO" id="GO:0016020">
    <property type="term" value="C:membrane"/>
    <property type="evidence" value="ECO:0007669"/>
    <property type="project" value="GOC"/>
</dbReference>
<proteinExistence type="predicted"/>
<evidence type="ECO:0000256" key="1">
    <source>
        <dbReference type="PIRSR" id="PIRSR606823-1"/>
    </source>
</evidence>
<dbReference type="GO" id="GO:0046872">
    <property type="term" value="F:metal ion binding"/>
    <property type="evidence" value="ECO:0007669"/>
    <property type="project" value="UniProtKB-KW"/>
</dbReference>
<reference evidence="7" key="1">
    <citation type="journal article" date="2006" name="Science">
        <title>Phytophthora genome sequences uncover evolutionary origins and mechanisms of pathogenesis.</title>
        <authorList>
            <person name="Tyler B.M."/>
            <person name="Tripathy S."/>
            <person name="Zhang X."/>
            <person name="Dehal P."/>
            <person name="Jiang R.H."/>
            <person name="Aerts A."/>
            <person name="Arredondo F.D."/>
            <person name="Baxter L."/>
            <person name="Bensasson D."/>
            <person name="Beynon J.L."/>
            <person name="Chapman J."/>
            <person name="Damasceno C.M."/>
            <person name="Dorrance A.E."/>
            <person name="Dou D."/>
            <person name="Dickerman A.W."/>
            <person name="Dubchak I.L."/>
            <person name="Garbelotto M."/>
            <person name="Gijzen M."/>
            <person name="Gordon S.G."/>
            <person name="Govers F."/>
            <person name="Grunwald N.J."/>
            <person name="Huang W."/>
            <person name="Ivors K.L."/>
            <person name="Jones R.W."/>
            <person name="Kamoun S."/>
            <person name="Krampis K."/>
            <person name="Lamour K.H."/>
            <person name="Lee M.K."/>
            <person name="McDonald W.H."/>
            <person name="Medina M."/>
            <person name="Meijer H.J."/>
            <person name="Nordberg E.K."/>
            <person name="Maclean D.J."/>
            <person name="Ospina-Giraldo M.D."/>
            <person name="Morris P.F."/>
            <person name="Phuntumart V."/>
            <person name="Putnam N.H."/>
            <person name="Rash S."/>
            <person name="Rose J.K."/>
            <person name="Sakihama Y."/>
            <person name="Salamov A.A."/>
            <person name="Savidor A."/>
            <person name="Scheuring C.F."/>
            <person name="Smith B.M."/>
            <person name="Sobral B.W."/>
            <person name="Terry A."/>
            <person name="Torto-Alalibo T.A."/>
            <person name="Win J."/>
            <person name="Xu Z."/>
            <person name="Zhang H."/>
            <person name="Grigoriev I.V."/>
            <person name="Rokhsar D.S."/>
            <person name="Boore J.L."/>
        </authorList>
    </citation>
    <scope>NUCLEOTIDE SEQUENCE [LARGE SCALE GENOMIC DNA]</scope>
    <source>
        <strain evidence="7">Pr102</strain>
    </source>
</reference>
<keyword evidence="2" id="KW-0479">Metal-binding</keyword>
<feature type="compositionally biased region" description="Low complexity" evidence="4">
    <location>
        <begin position="820"/>
        <end position="831"/>
    </location>
</feature>
<dbReference type="PANTHER" id="PTHR12670">
    <property type="entry name" value="CERAMIDASE"/>
    <property type="match status" value="1"/>
</dbReference>
<dbReference type="STRING" id="164328.H3GBI7"/>
<dbReference type="GO" id="GO:0046512">
    <property type="term" value="P:sphingosine biosynthetic process"/>
    <property type="evidence" value="ECO:0000318"/>
    <property type="project" value="GO_Central"/>
</dbReference>
<keyword evidence="2" id="KW-0862">Zinc</keyword>
<dbReference type="VEuPathDB" id="FungiDB:KRP23_8774"/>
<feature type="region of interest" description="Disordered" evidence="4">
    <location>
        <begin position="541"/>
        <end position="595"/>
    </location>
</feature>
<dbReference type="InterPro" id="IPR031329">
    <property type="entry name" value="NEUT/ALK_ceramidase_N"/>
</dbReference>
<feature type="region of interest" description="Disordered" evidence="4">
    <location>
        <begin position="1165"/>
        <end position="1185"/>
    </location>
</feature>
<feature type="region of interest" description="Disordered" evidence="4">
    <location>
        <begin position="807"/>
        <end position="849"/>
    </location>
</feature>
<feature type="compositionally biased region" description="Polar residues" evidence="4">
    <location>
        <begin position="566"/>
        <end position="584"/>
    </location>
</feature>
<name>H3GBI7_PHYRM</name>
<feature type="active site" description="Nucleophile" evidence="1">
    <location>
        <position position="272"/>
    </location>
</feature>
<evidence type="ECO:0000259" key="5">
    <source>
        <dbReference type="Pfam" id="PF04734"/>
    </source>
</evidence>